<dbReference type="Proteomes" id="UP001172083">
    <property type="component" value="Unassembled WGS sequence"/>
</dbReference>
<keyword evidence="5 7" id="KW-0472">Membrane</keyword>
<keyword evidence="11" id="KW-1185">Reference proteome</keyword>
<feature type="transmembrane region" description="Helical" evidence="7">
    <location>
        <begin position="689"/>
        <end position="714"/>
    </location>
</feature>
<dbReference type="Pfam" id="PF02687">
    <property type="entry name" value="FtsX"/>
    <property type="match status" value="2"/>
</dbReference>
<keyword evidence="3 7" id="KW-0812">Transmembrane</keyword>
<evidence type="ECO:0000259" key="9">
    <source>
        <dbReference type="Pfam" id="PF12704"/>
    </source>
</evidence>
<feature type="transmembrane region" description="Helical" evidence="7">
    <location>
        <begin position="271"/>
        <end position="293"/>
    </location>
</feature>
<feature type="transmembrane region" description="Helical" evidence="7">
    <location>
        <begin position="326"/>
        <end position="348"/>
    </location>
</feature>
<dbReference type="InterPro" id="IPR003838">
    <property type="entry name" value="ABC3_permease_C"/>
</dbReference>
<comment type="subcellular location">
    <subcellularLocation>
        <location evidence="1">Cell membrane</location>
        <topology evidence="1">Multi-pass membrane protein</topology>
    </subcellularLocation>
</comment>
<feature type="domain" description="MacB-like periplasmic core" evidence="9">
    <location>
        <begin position="424"/>
        <end position="646"/>
    </location>
</feature>
<dbReference type="Pfam" id="PF12704">
    <property type="entry name" value="MacB_PCD"/>
    <property type="match status" value="2"/>
</dbReference>
<feature type="domain" description="ABC3 transporter permease C-terminal" evidence="8">
    <location>
        <begin position="692"/>
        <end position="805"/>
    </location>
</feature>
<dbReference type="InterPro" id="IPR050250">
    <property type="entry name" value="Macrolide_Exporter_MacB"/>
</dbReference>
<evidence type="ECO:0000313" key="11">
    <source>
        <dbReference type="Proteomes" id="UP001172083"/>
    </source>
</evidence>
<dbReference type="PANTHER" id="PTHR30572">
    <property type="entry name" value="MEMBRANE COMPONENT OF TRANSPORTER-RELATED"/>
    <property type="match status" value="1"/>
</dbReference>
<feature type="domain" description="MacB-like periplasmic core" evidence="9">
    <location>
        <begin position="20"/>
        <end position="237"/>
    </location>
</feature>
<evidence type="ECO:0000256" key="5">
    <source>
        <dbReference type="ARBA" id="ARBA00023136"/>
    </source>
</evidence>
<keyword evidence="2" id="KW-1003">Cell membrane</keyword>
<dbReference type="EMBL" id="JAUJEB010000007">
    <property type="protein sequence ID" value="MDN5216013.1"/>
    <property type="molecule type" value="Genomic_DNA"/>
</dbReference>
<feature type="transmembrane region" description="Helical" evidence="7">
    <location>
        <begin position="418"/>
        <end position="438"/>
    </location>
</feature>
<accession>A0ABT8LE12</accession>
<feature type="transmembrane region" description="Helical" evidence="7">
    <location>
        <begin position="741"/>
        <end position="763"/>
    </location>
</feature>
<evidence type="ECO:0000256" key="2">
    <source>
        <dbReference type="ARBA" id="ARBA00022475"/>
    </source>
</evidence>
<dbReference type="InterPro" id="IPR017800">
    <property type="entry name" value="ADOP"/>
</dbReference>
<evidence type="ECO:0000256" key="3">
    <source>
        <dbReference type="ARBA" id="ARBA00022692"/>
    </source>
</evidence>
<feature type="transmembrane region" description="Helical" evidence="7">
    <location>
        <begin position="368"/>
        <end position="389"/>
    </location>
</feature>
<evidence type="ECO:0000256" key="6">
    <source>
        <dbReference type="ARBA" id="ARBA00038076"/>
    </source>
</evidence>
<evidence type="ECO:0000259" key="8">
    <source>
        <dbReference type="Pfam" id="PF02687"/>
    </source>
</evidence>
<feature type="transmembrane region" description="Helical" evidence="7">
    <location>
        <begin position="21"/>
        <end position="46"/>
    </location>
</feature>
<feature type="transmembrane region" description="Helical" evidence="7">
    <location>
        <begin position="775"/>
        <end position="797"/>
    </location>
</feature>
<sequence>MPFQHQKLFWRLIRKQPVYTLTIIFTLALGIGASAAIFSFVNALLLKPLPYHDPERLVVIKSLKGNEEGKISIREARDLLEWTTAFEDIATYRSGSAYNISADEENSNLIPEEVPATLCSGNLFAILGLDMHLGKAWPEDYDLRRTDDVVLTHELWQRRYGGDPDILQNTITLDGSPSYTVFGILPPGINFPFGVGLFRSGVIFNKQVTDRKHKFDYGLGRLRADISFSEAKRQVEAAGKKLADNFPETNDGLDLKITTLQDLYMGNIRPYLYMLSIAVIFLLLIACVNVANLQLSAAAGRDREVAVRTILGSGKRRLISQFITESITISLLGGVLGVLLSFVIVDFFRYYVTQELPHWIEVTMDLRVLLFAFLLSITCGVLTGITPALKSSSINLSNLIKASKGSTGSRQRNKLRKVFVAAELALGVLLLVGSGMIFKSFDNLQKENIGLDLSDIFTFKIALPWKTYPRSDPQKIGSFYHQTMANLEKIPGVEAVVMNSNLPLSVEQENAGYQSKSKFTVEAQTVVEQRNNPFVNYQFVTTDYFEMMGIPLVHGRTFNEFDLEGASLVAVISQGLAEKMWPDQDPLGLKVKWGDPDHEADYYTIVGVVDNIQYDFIGQKNSLDIYISSIQEPQPNQYLLLKTKHGMDLVPEIKKAVLAADANQSTYDHITYQELIDVKLWQNRLSNDIFAAFALLALLLSGIGIYSVMAYAVGQRTKELGVRRVLGAERRDMFKMIVFEVLKLALAGLSTGLLLSIALSNYFSSTLYSVETFDFQIFGMAAVFLFLVTLLAAVIPAQRATSVNPVMALRAD</sequence>
<evidence type="ECO:0000256" key="1">
    <source>
        <dbReference type="ARBA" id="ARBA00004651"/>
    </source>
</evidence>
<evidence type="ECO:0000256" key="7">
    <source>
        <dbReference type="SAM" id="Phobius"/>
    </source>
</evidence>
<evidence type="ECO:0000313" key="10">
    <source>
        <dbReference type="EMBL" id="MDN5216013.1"/>
    </source>
</evidence>
<reference evidence="10" key="1">
    <citation type="submission" date="2023-06" db="EMBL/GenBank/DDBJ databases">
        <title>Genomic of Agaribacillus aureum.</title>
        <authorList>
            <person name="Wang G."/>
        </authorList>
    </citation>
    <scope>NUCLEOTIDE SEQUENCE</scope>
    <source>
        <strain evidence="10">BMA12</strain>
    </source>
</reference>
<dbReference type="RefSeq" id="WP_346761347.1">
    <property type="nucleotide sequence ID" value="NZ_JAUJEB010000007.1"/>
</dbReference>
<protein>
    <submittedName>
        <fullName evidence="10">ABC transporter permease</fullName>
    </submittedName>
</protein>
<dbReference type="InterPro" id="IPR025857">
    <property type="entry name" value="MacB_PCD"/>
</dbReference>
<comment type="caution">
    <text evidence="10">The sequence shown here is derived from an EMBL/GenBank/DDBJ whole genome shotgun (WGS) entry which is preliminary data.</text>
</comment>
<feature type="domain" description="ABC3 transporter permease C-terminal" evidence="8">
    <location>
        <begin position="277"/>
        <end position="395"/>
    </location>
</feature>
<name>A0ABT8LE12_9BACT</name>
<gene>
    <name evidence="10" type="ORF">QQ020_28300</name>
</gene>
<evidence type="ECO:0000256" key="4">
    <source>
        <dbReference type="ARBA" id="ARBA00022989"/>
    </source>
</evidence>
<dbReference type="PANTHER" id="PTHR30572:SF4">
    <property type="entry name" value="ABC TRANSPORTER PERMEASE YTRF"/>
    <property type="match status" value="1"/>
</dbReference>
<comment type="similarity">
    <text evidence="6">Belongs to the ABC-4 integral membrane protein family.</text>
</comment>
<organism evidence="10 11">
    <name type="scientific">Agaribacillus aureus</name>
    <dbReference type="NCBI Taxonomy" id="3051825"/>
    <lineage>
        <taxon>Bacteria</taxon>
        <taxon>Pseudomonadati</taxon>
        <taxon>Bacteroidota</taxon>
        <taxon>Cytophagia</taxon>
        <taxon>Cytophagales</taxon>
        <taxon>Splendidivirgaceae</taxon>
        <taxon>Agaribacillus</taxon>
    </lineage>
</organism>
<dbReference type="NCBIfam" id="TIGR03434">
    <property type="entry name" value="ADOP"/>
    <property type="match status" value="1"/>
</dbReference>
<proteinExistence type="inferred from homology"/>
<keyword evidence="4 7" id="KW-1133">Transmembrane helix</keyword>